<evidence type="ECO:0000313" key="3">
    <source>
        <dbReference type="EnsemblMetazoa" id="SMAR013342-PA"/>
    </source>
</evidence>
<evidence type="ECO:0000256" key="1">
    <source>
        <dbReference type="SAM" id="MobiDB-lite"/>
    </source>
</evidence>
<dbReference type="EnsemblMetazoa" id="SMAR013342-RA">
    <property type="protein sequence ID" value="SMAR013342-PA"/>
    <property type="gene ID" value="SMAR013342"/>
</dbReference>
<keyword evidence="2" id="KW-0472">Membrane</keyword>
<sequence>MMSETPTSALARHITAYVLLAGILGGLLLVLLVLCFCKLCFKPSKQLTRQPVLFTKYPSERQVTGGRGSRKYKSLDPSVTMDLETSCGYSENSASPRDQEDEKSLDPHLIERRLQPSSGDFPWFHGEAQV</sequence>
<proteinExistence type="predicted"/>
<feature type="region of interest" description="Disordered" evidence="1">
    <location>
        <begin position="82"/>
        <end position="130"/>
    </location>
</feature>
<keyword evidence="4" id="KW-1185">Reference proteome</keyword>
<keyword evidence="2" id="KW-1133">Transmembrane helix</keyword>
<feature type="compositionally biased region" description="Basic and acidic residues" evidence="1">
    <location>
        <begin position="97"/>
        <end position="114"/>
    </location>
</feature>
<keyword evidence="2" id="KW-0812">Transmembrane</keyword>
<evidence type="ECO:0000313" key="4">
    <source>
        <dbReference type="Proteomes" id="UP000014500"/>
    </source>
</evidence>
<reference evidence="4" key="1">
    <citation type="submission" date="2011-05" db="EMBL/GenBank/DDBJ databases">
        <authorList>
            <person name="Richards S.R."/>
            <person name="Qu J."/>
            <person name="Jiang H."/>
            <person name="Jhangiani S.N."/>
            <person name="Agravi P."/>
            <person name="Goodspeed R."/>
            <person name="Gross S."/>
            <person name="Mandapat C."/>
            <person name="Jackson L."/>
            <person name="Mathew T."/>
            <person name="Pu L."/>
            <person name="Thornton R."/>
            <person name="Saada N."/>
            <person name="Wilczek-Boney K.B."/>
            <person name="Lee S."/>
            <person name="Kovar C."/>
            <person name="Wu Y."/>
            <person name="Scherer S.E."/>
            <person name="Worley K.C."/>
            <person name="Muzny D.M."/>
            <person name="Gibbs R."/>
        </authorList>
    </citation>
    <scope>NUCLEOTIDE SEQUENCE</scope>
    <source>
        <strain evidence="4">Brora</strain>
    </source>
</reference>
<dbReference type="Proteomes" id="UP000014500">
    <property type="component" value="Unassembled WGS sequence"/>
</dbReference>
<organism evidence="3 4">
    <name type="scientific">Strigamia maritima</name>
    <name type="common">European centipede</name>
    <name type="synonym">Geophilus maritimus</name>
    <dbReference type="NCBI Taxonomy" id="126957"/>
    <lineage>
        <taxon>Eukaryota</taxon>
        <taxon>Metazoa</taxon>
        <taxon>Ecdysozoa</taxon>
        <taxon>Arthropoda</taxon>
        <taxon>Myriapoda</taxon>
        <taxon>Chilopoda</taxon>
        <taxon>Pleurostigmophora</taxon>
        <taxon>Geophilomorpha</taxon>
        <taxon>Linotaeniidae</taxon>
        <taxon>Strigamia</taxon>
    </lineage>
</organism>
<protein>
    <submittedName>
        <fullName evidence="3">Uncharacterized protein</fullName>
    </submittedName>
</protein>
<evidence type="ECO:0000256" key="2">
    <source>
        <dbReference type="SAM" id="Phobius"/>
    </source>
</evidence>
<name>T1JHL1_STRMM</name>
<dbReference type="HOGENOM" id="CLU_1943494_0_0_1"/>
<accession>T1JHL1</accession>
<feature type="compositionally biased region" description="Polar residues" evidence="1">
    <location>
        <begin position="87"/>
        <end position="96"/>
    </location>
</feature>
<reference evidence="3" key="2">
    <citation type="submission" date="2015-02" db="UniProtKB">
        <authorList>
            <consortium name="EnsemblMetazoa"/>
        </authorList>
    </citation>
    <scope>IDENTIFICATION</scope>
</reference>
<dbReference type="AlphaFoldDB" id="T1JHL1"/>
<dbReference type="EMBL" id="JH430443">
    <property type="status" value="NOT_ANNOTATED_CDS"/>
    <property type="molecule type" value="Genomic_DNA"/>
</dbReference>
<feature type="transmembrane region" description="Helical" evidence="2">
    <location>
        <begin position="14"/>
        <end position="41"/>
    </location>
</feature>